<feature type="transmembrane region" description="Helical" evidence="1">
    <location>
        <begin position="405"/>
        <end position="427"/>
    </location>
</feature>
<feature type="transmembrane region" description="Helical" evidence="1">
    <location>
        <begin position="49"/>
        <end position="71"/>
    </location>
</feature>
<feature type="transmembrane region" description="Helical" evidence="1">
    <location>
        <begin position="232"/>
        <end position="252"/>
    </location>
</feature>
<protein>
    <recommendedName>
        <fullName evidence="4">Permease</fullName>
    </recommendedName>
</protein>
<keyword evidence="3" id="KW-1185">Reference proteome</keyword>
<dbReference type="RefSeq" id="WP_063479600.1">
    <property type="nucleotide sequence ID" value="NZ_CP147845.1"/>
</dbReference>
<feature type="transmembrane region" description="Helical" evidence="1">
    <location>
        <begin position="155"/>
        <end position="181"/>
    </location>
</feature>
<dbReference type="GeneID" id="97555578"/>
<keyword evidence="1" id="KW-0472">Membrane</keyword>
<name>A0A163M8D9_9BACL</name>
<gene>
    <name evidence="2" type="ORF">AWU65_24305</name>
</gene>
<feature type="transmembrane region" description="Helical" evidence="1">
    <location>
        <begin position="106"/>
        <end position="126"/>
    </location>
</feature>
<keyword evidence="1" id="KW-1133">Transmembrane helix</keyword>
<proteinExistence type="predicted"/>
<feature type="transmembrane region" description="Helical" evidence="1">
    <location>
        <begin position="360"/>
        <end position="385"/>
    </location>
</feature>
<evidence type="ECO:0000313" key="2">
    <source>
        <dbReference type="EMBL" id="KZS48834.1"/>
    </source>
</evidence>
<feature type="transmembrane region" description="Helical" evidence="1">
    <location>
        <begin position="472"/>
        <end position="497"/>
    </location>
</feature>
<dbReference type="Proteomes" id="UP000076796">
    <property type="component" value="Unassembled WGS sequence"/>
</dbReference>
<evidence type="ECO:0000313" key="3">
    <source>
        <dbReference type="Proteomes" id="UP000076796"/>
    </source>
</evidence>
<dbReference type="OrthoDB" id="2356989at2"/>
<sequence length="504" mass="58632">MSYIKKLFDEFTTWKWSIFIIIILLYGWSIRVTFATNNLEQLPLNQWDIIFTFLSSPFLNIYFYLPFWLFFSSQLIIKEWDYTLLIRLKSFPKWIFHTISRLSPMLFIFQTFSVMVSFLVAMGTPVENEWSVWGMTYSPLNNVVFVLQGTGLSPWIILLLQTALLSLFLVTLHVVTASIYARFPRMNVIAGTSLFLFIGAIISYKIFPAVFVLGNVTNYSILSSAYSTFDSFLPSFILLILIITISLSLIVLWSKGFLQSLAIFLSDHYRFIIYSSICLIGIFTQFTHSGLKVLHVWENLYFNFYGVSKDGFSLYIYLYFCIVFLGFVYLFQLHLSNLLNGHIYYLMIRYKSFYRWFFQLMKRTILSVISLLLFLAFATILVGLIQGRTLAFDTTESMTELFPYIFYHFFMNGFLQMLNYILIVFIVSWVWHEAMYSLIALGVLAVAGLPILNTNQWLPSGLNSMGYVTDDGTGVFSTSIVLLIYLLIEIGIIAYLFRKRKISF</sequence>
<feature type="transmembrane region" description="Helical" evidence="1">
    <location>
        <begin position="272"/>
        <end position="294"/>
    </location>
</feature>
<keyword evidence="1" id="KW-0812">Transmembrane</keyword>
<organism evidence="2 3">
    <name type="scientific">Paenibacillus glucanolyticus</name>
    <dbReference type="NCBI Taxonomy" id="59843"/>
    <lineage>
        <taxon>Bacteria</taxon>
        <taxon>Bacillati</taxon>
        <taxon>Bacillota</taxon>
        <taxon>Bacilli</taxon>
        <taxon>Bacillales</taxon>
        <taxon>Paenibacillaceae</taxon>
        <taxon>Paenibacillus</taxon>
    </lineage>
</organism>
<feature type="transmembrane region" description="Helical" evidence="1">
    <location>
        <begin position="314"/>
        <end position="339"/>
    </location>
</feature>
<evidence type="ECO:0008006" key="4">
    <source>
        <dbReference type="Google" id="ProtNLM"/>
    </source>
</evidence>
<dbReference type="AlphaFoldDB" id="A0A163M8D9"/>
<accession>A0A163M8D9</accession>
<feature type="transmembrane region" description="Helical" evidence="1">
    <location>
        <begin position="434"/>
        <end position="452"/>
    </location>
</feature>
<dbReference type="EMBL" id="LWMH01000001">
    <property type="protein sequence ID" value="KZS48834.1"/>
    <property type="molecule type" value="Genomic_DNA"/>
</dbReference>
<feature type="transmembrane region" description="Helical" evidence="1">
    <location>
        <begin position="188"/>
        <end position="212"/>
    </location>
</feature>
<evidence type="ECO:0000256" key="1">
    <source>
        <dbReference type="SAM" id="Phobius"/>
    </source>
</evidence>
<feature type="transmembrane region" description="Helical" evidence="1">
    <location>
        <begin position="12"/>
        <end position="29"/>
    </location>
</feature>
<reference evidence="2" key="1">
    <citation type="journal article" date="2016" name="Genome Announc.">
        <title>Draft genomes of two strains of Paenibacillus glucanolyticus with capability to degrade lignocellulose.</title>
        <authorList>
            <person name="Mathews S.L."/>
            <person name="Pawlak J."/>
            <person name="Grunden A.M."/>
        </authorList>
    </citation>
    <scope>NUCLEOTIDE SEQUENCE [LARGE SCALE GENOMIC DNA]</scope>
    <source>
        <strain evidence="2">SLM1</strain>
    </source>
</reference>
<comment type="caution">
    <text evidence="2">The sequence shown here is derived from an EMBL/GenBank/DDBJ whole genome shotgun (WGS) entry which is preliminary data.</text>
</comment>